<dbReference type="Proteomes" id="UP000184148">
    <property type="component" value="Unassembled WGS sequence"/>
</dbReference>
<sequence length="260" mass="28716">MIDALVLAGSPNNGDLQSVSREKYEALIKIGPYSMVSHVVNALKNSGQIRSILVVGPPEVKKVLSPEIHWTASGQTLTENLRRGCARMERPFLLATSDIPLLTPGAVTGFLSLCGDGSHDFYFPLVPREAVVEKYPGARRTYVRFKEGVFTGGNLFWVNPRVVDRCLTLGQELVNLRKKPLALARRVGIPLFCKLLLRILSIKEAEVRASRLLGIKGRAVICPYPEVGMDVDKPADLQVVRRVLGYEESKTAPQELCRVP</sequence>
<accession>A0A1M4Z4Z5</accession>
<dbReference type="Gene3D" id="3.90.550.10">
    <property type="entry name" value="Spore Coat Polysaccharide Biosynthesis Protein SpsA, Chain A"/>
    <property type="match status" value="1"/>
</dbReference>
<dbReference type="STRING" id="1121429.SAMN02745133_01907"/>
<dbReference type="SUPFAM" id="SSF53448">
    <property type="entry name" value="Nucleotide-diphospho-sugar transferases"/>
    <property type="match status" value="1"/>
</dbReference>
<reference evidence="2" key="1">
    <citation type="submission" date="2016-11" db="EMBL/GenBank/DDBJ databases">
        <authorList>
            <person name="Varghese N."/>
            <person name="Submissions S."/>
        </authorList>
    </citation>
    <scope>NUCLEOTIDE SEQUENCE [LARGE SCALE GENOMIC DNA]</scope>
    <source>
        <strain evidence="2">DSM 12395</strain>
    </source>
</reference>
<name>A0A1M4Z4Z5_9FIRM</name>
<dbReference type="RefSeq" id="WP_073239124.1">
    <property type="nucleotide sequence ID" value="NZ_FQUY01000012.1"/>
</dbReference>
<protein>
    <submittedName>
        <fullName evidence="1">MobA-like NTP transferase domain-containing protein</fullName>
    </submittedName>
</protein>
<gene>
    <name evidence="1" type="ORF">SAMN02745133_01907</name>
</gene>
<dbReference type="EMBL" id="FQUY01000012">
    <property type="protein sequence ID" value="SHF13129.1"/>
    <property type="molecule type" value="Genomic_DNA"/>
</dbReference>
<keyword evidence="1" id="KW-0808">Transferase</keyword>
<dbReference type="AlphaFoldDB" id="A0A1M4Z4Z5"/>
<organism evidence="1 2">
    <name type="scientific">Desulforamulus putei DSM 12395</name>
    <dbReference type="NCBI Taxonomy" id="1121429"/>
    <lineage>
        <taxon>Bacteria</taxon>
        <taxon>Bacillati</taxon>
        <taxon>Bacillota</taxon>
        <taxon>Clostridia</taxon>
        <taxon>Eubacteriales</taxon>
        <taxon>Peptococcaceae</taxon>
        <taxon>Desulforamulus</taxon>
    </lineage>
</organism>
<evidence type="ECO:0000313" key="2">
    <source>
        <dbReference type="Proteomes" id="UP000184148"/>
    </source>
</evidence>
<keyword evidence="2" id="KW-1185">Reference proteome</keyword>
<dbReference type="OrthoDB" id="159246at2"/>
<dbReference type="GO" id="GO:0016740">
    <property type="term" value="F:transferase activity"/>
    <property type="evidence" value="ECO:0007669"/>
    <property type="project" value="UniProtKB-KW"/>
</dbReference>
<proteinExistence type="predicted"/>
<dbReference type="InterPro" id="IPR029044">
    <property type="entry name" value="Nucleotide-diphossugar_trans"/>
</dbReference>
<evidence type="ECO:0000313" key="1">
    <source>
        <dbReference type="EMBL" id="SHF13129.1"/>
    </source>
</evidence>